<feature type="compositionally biased region" description="Polar residues" evidence="8">
    <location>
        <begin position="383"/>
        <end position="400"/>
    </location>
</feature>
<keyword evidence="3 7" id="KW-0547">Nucleotide-binding</keyword>
<accession>A0A2K1JJ84</accession>
<dbReference type="Gene3D" id="1.10.510.10">
    <property type="entry name" value="Transferase(Phosphotransferase) domain 1"/>
    <property type="match status" value="1"/>
</dbReference>
<dbReference type="PaxDb" id="3218-PP1S69_169V6.1"/>
<comment type="catalytic activity">
    <reaction evidence="5">
        <text>L-threonyl-[protein] + ATP = O-phospho-L-threonyl-[protein] + ADP + H(+)</text>
        <dbReference type="Rhea" id="RHEA:46608"/>
        <dbReference type="Rhea" id="RHEA-COMP:11060"/>
        <dbReference type="Rhea" id="RHEA-COMP:11605"/>
        <dbReference type="ChEBI" id="CHEBI:15378"/>
        <dbReference type="ChEBI" id="CHEBI:30013"/>
        <dbReference type="ChEBI" id="CHEBI:30616"/>
        <dbReference type="ChEBI" id="CHEBI:61977"/>
        <dbReference type="ChEBI" id="CHEBI:456216"/>
        <dbReference type="EC" id="2.7.11.1"/>
    </reaction>
</comment>
<feature type="region of interest" description="Disordered" evidence="8">
    <location>
        <begin position="18"/>
        <end position="59"/>
    </location>
</feature>
<evidence type="ECO:0000256" key="5">
    <source>
        <dbReference type="ARBA" id="ARBA00047899"/>
    </source>
</evidence>
<feature type="region of interest" description="Disordered" evidence="8">
    <location>
        <begin position="484"/>
        <end position="525"/>
    </location>
</feature>
<evidence type="ECO:0000313" key="11">
    <source>
        <dbReference type="EnsemblPlants" id="Pp3c14_24890V3.1"/>
    </source>
</evidence>
<dbReference type="EnsemblPlants" id="Pp3c14_24890V3.2">
    <property type="protein sequence ID" value="Pp3c14_24890V3.2"/>
    <property type="gene ID" value="Pp3c14_24890"/>
</dbReference>
<dbReference type="RefSeq" id="XP_024394171.1">
    <property type="nucleotide sequence ID" value="XM_024538403.2"/>
</dbReference>
<evidence type="ECO:0000313" key="12">
    <source>
        <dbReference type="Proteomes" id="UP000006727"/>
    </source>
</evidence>
<dbReference type="EMBL" id="ABEU02000014">
    <property type="protein sequence ID" value="PNR41599.1"/>
    <property type="molecule type" value="Genomic_DNA"/>
</dbReference>
<dbReference type="SUPFAM" id="SSF56112">
    <property type="entry name" value="Protein kinase-like (PK-like)"/>
    <property type="match status" value="1"/>
</dbReference>
<reference evidence="10 12" key="1">
    <citation type="journal article" date="2008" name="Science">
        <title>The Physcomitrella genome reveals evolutionary insights into the conquest of land by plants.</title>
        <authorList>
            <person name="Rensing S."/>
            <person name="Lang D."/>
            <person name="Zimmer A."/>
            <person name="Terry A."/>
            <person name="Salamov A."/>
            <person name="Shapiro H."/>
            <person name="Nishiyama T."/>
            <person name="Perroud P.-F."/>
            <person name="Lindquist E."/>
            <person name="Kamisugi Y."/>
            <person name="Tanahashi T."/>
            <person name="Sakakibara K."/>
            <person name="Fujita T."/>
            <person name="Oishi K."/>
            <person name="Shin-I T."/>
            <person name="Kuroki Y."/>
            <person name="Toyoda A."/>
            <person name="Suzuki Y."/>
            <person name="Hashimoto A."/>
            <person name="Yamaguchi K."/>
            <person name="Sugano A."/>
            <person name="Kohara Y."/>
            <person name="Fujiyama A."/>
            <person name="Anterola A."/>
            <person name="Aoki S."/>
            <person name="Ashton N."/>
            <person name="Barbazuk W.B."/>
            <person name="Barker E."/>
            <person name="Bennetzen J."/>
            <person name="Bezanilla M."/>
            <person name="Blankenship R."/>
            <person name="Cho S.H."/>
            <person name="Dutcher S."/>
            <person name="Estelle M."/>
            <person name="Fawcett J.A."/>
            <person name="Gundlach H."/>
            <person name="Hanada K."/>
            <person name="Heyl A."/>
            <person name="Hicks K.A."/>
            <person name="Hugh J."/>
            <person name="Lohr M."/>
            <person name="Mayer K."/>
            <person name="Melkozernov A."/>
            <person name="Murata T."/>
            <person name="Nelson D."/>
            <person name="Pils B."/>
            <person name="Prigge M."/>
            <person name="Reiss B."/>
            <person name="Renner T."/>
            <person name="Rombauts S."/>
            <person name="Rushton P."/>
            <person name="Sanderfoot A."/>
            <person name="Schween G."/>
            <person name="Shiu S.-H."/>
            <person name="Stueber K."/>
            <person name="Theodoulou F.L."/>
            <person name="Tu H."/>
            <person name="Van de Peer Y."/>
            <person name="Verrier P.J."/>
            <person name="Waters E."/>
            <person name="Wood A."/>
            <person name="Yang L."/>
            <person name="Cove D."/>
            <person name="Cuming A."/>
            <person name="Hasebe M."/>
            <person name="Lucas S."/>
            <person name="Mishler D.B."/>
            <person name="Reski R."/>
            <person name="Grigoriev I."/>
            <person name="Quatrano R.S."/>
            <person name="Boore J.L."/>
        </authorList>
    </citation>
    <scope>NUCLEOTIDE SEQUENCE [LARGE SCALE GENOMIC DNA]</scope>
    <source>
        <strain evidence="11 12">cv. Gransden 2004</strain>
    </source>
</reference>
<dbReference type="FunFam" id="3.30.200.20:FF:000228">
    <property type="entry name" value="Serine/threonine-protein kinase BIK1"/>
    <property type="match status" value="1"/>
</dbReference>
<feature type="binding site" evidence="7">
    <location>
        <position position="124"/>
    </location>
    <ligand>
        <name>ATP</name>
        <dbReference type="ChEBI" id="CHEBI:30616"/>
    </ligand>
</feature>
<dbReference type="Gene3D" id="3.30.200.20">
    <property type="entry name" value="Phosphorylase Kinase, domain 1"/>
    <property type="match status" value="1"/>
</dbReference>
<dbReference type="InterPro" id="IPR001245">
    <property type="entry name" value="Ser-Thr/Tyr_kinase_cat_dom"/>
</dbReference>
<dbReference type="Gramene" id="Pp3c14_24890V3.1">
    <property type="protein sequence ID" value="Pp3c14_24890V3.1"/>
    <property type="gene ID" value="Pp3c14_24890"/>
</dbReference>
<dbReference type="PROSITE" id="PS50011">
    <property type="entry name" value="PROTEIN_KINASE_DOM"/>
    <property type="match status" value="1"/>
</dbReference>
<evidence type="ECO:0000256" key="6">
    <source>
        <dbReference type="ARBA" id="ARBA00048679"/>
    </source>
</evidence>
<proteinExistence type="predicted"/>
<evidence type="ECO:0000256" key="8">
    <source>
        <dbReference type="SAM" id="MobiDB-lite"/>
    </source>
</evidence>
<feature type="domain" description="Protein kinase" evidence="9">
    <location>
        <begin position="87"/>
        <end position="378"/>
    </location>
</feature>
<feature type="compositionally biased region" description="Basic and acidic residues" evidence="8">
    <location>
        <begin position="24"/>
        <end position="33"/>
    </location>
</feature>
<dbReference type="Pfam" id="PF07714">
    <property type="entry name" value="PK_Tyr_Ser-Thr"/>
    <property type="match status" value="1"/>
</dbReference>
<dbReference type="KEGG" id="ppp:112291251"/>
<organism evidence="10">
    <name type="scientific">Physcomitrium patens</name>
    <name type="common">Spreading-leaved earth moss</name>
    <name type="synonym">Physcomitrella patens</name>
    <dbReference type="NCBI Taxonomy" id="3218"/>
    <lineage>
        <taxon>Eukaryota</taxon>
        <taxon>Viridiplantae</taxon>
        <taxon>Streptophyta</taxon>
        <taxon>Embryophyta</taxon>
        <taxon>Bryophyta</taxon>
        <taxon>Bryophytina</taxon>
        <taxon>Bryopsida</taxon>
        <taxon>Funariidae</taxon>
        <taxon>Funariales</taxon>
        <taxon>Funariaceae</taxon>
        <taxon>Physcomitrium</taxon>
    </lineage>
</organism>
<dbReference type="InterPro" id="IPR050823">
    <property type="entry name" value="Plant_Ser_Thr_Prot_Kinase"/>
</dbReference>
<dbReference type="STRING" id="3218.A0A2K1JJ84"/>
<name>A0A2K1JJ84_PHYPA</name>
<evidence type="ECO:0000256" key="3">
    <source>
        <dbReference type="ARBA" id="ARBA00022741"/>
    </source>
</evidence>
<dbReference type="GO" id="GO:0005524">
    <property type="term" value="F:ATP binding"/>
    <property type="evidence" value="ECO:0007669"/>
    <property type="project" value="UniProtKB-UniRule"/>
</dbReference>
<evidence type="ECO:0000256" key="2">
    <source>
        <dbReference type="ARBA" id="ARBA00022679"/>
    </source>
</evidence>
<dbReference type="InterPro" id="IPR017441">
    <property type="entry name" value="Protein_kinase_ATP_BS"/>
</dbReference>
<gene>
    <name evidence="11" type="primary">LOC112291251</name>
    <name evidence="10" type="ORF">PHYPA_019002</name>
</gene>
<reference evidence="11" key="3">
    <citation type="submission" date="2020-12" db="UniProtKB">
        <authorList>
            <consortium name="EnsemblPlants"/>
        </authorList>
    </citation>
    <scope>IDENTIFICATION</scope>
</reference>
<evidence type="ECO:0000256" key="4">
    <source>
        <dbReference type="ARBA" id="ARBA00022840"/>
    </source>
</evidence>
<dbReference type="GeneID" id="112291251"/>
<dbReference type="EC" id="2.7.11.1" evidence="1"/>
<dbReference type="EnsemblPlants" id="Pp3c14_24890V3.1">
    <property type="protein sequence ID" value="Pp3c14_24890V3.1"/>
    <property type="gene ID" value="Pp3c14_24890"/>
</dbReference>
<keyword evidence="2" id="KW-0808">Transferase</keyword>
<comment type="catalytic activity">
    <reaction evidence="6">
        <text>L-seryl-[protein] + ATP = O-phospho-L-seryl-[protein] + ADP + H(+)</text>
        <dbReference type="Rhea" id="RHEA:17989"/>
        <dbReference type="Rhea" id="RHEA-COMP:9863"/>
        <dbReference type="Rhea" id="RHEA-COMP:11604"/>
        <dbReference type="ChEBI" id="CHEBI:15378"/>
        <dbReference type="ChEBI" id="CHEBI:29999"/>
        <dbReference type="ChEBI" id="CHEBI:30616"/>
        <dbReference type="ChEBI" id="CHEBI:83421"/>
        <dbReference type="ChEBI" id="CHEBI:456216"/>
        <dbReference type="EC" id="2.7.11.1"/>
    </reaction>
</comment>
<dbReference type="GO" id="GO:0004674">
    <property type="term" value="F:protein serine/threonine kinase activity"/>
    <property type="evidence" value="ECO:0007669"/>
    <property type="project" value="UniProtKB-EC"/>
</dbReference>
<dbReference type="Gramene" id="Pp3c14_24890V3.2">
    <property type="protein sequence ID" value="Pp3c14_24890V3.2"/>
    <property type="gene ID" value="Pp3c14_24890"/>
</dbReference>
<keyword evidence="4 7" id="KW-0067">ATP-binding</keyword>
<sequence length="525" mass="58995">MSCFGIDIKRRRKLEVRVTRRRGTKSDPEEFPRRNTPGLTARPELGSMSHPGYGETTSKDSTFLVNSERRELRAFTLLELKFATKNFSLSNRIGEGGFGQVYKGTIKQKSKLQGVEEKIEVAVKQLNNGGPQGHREWITEVHFLEIVDNPYLVKLIGYCADEDERGIQRLLVYEYMPNRGLDDHIFRTVPPVLSWQARVKIALGAARGLAYLHNEKGVIFRDFKAANVLLDEELNPKLSDFGLARQGPDVGKTHVTTGLKGTYGYAAPEYIQTGHLTFKSDVFSFGVVLMEMLTGRRALDSNRPKMEQRMLDWVKPFINDPRKFHLAMDPRLELQYPTKAAIKFATIGIQCLEKQPKARLQMVDVVEGLKKVLEMTYLWESPKLSTPTTPRSGQAATASENNNNNNISPKLPRRKGETRENPNLAAPQLKSPRRSTNQPESPSPTASGRTPTPAYRSIASSPMKHTNLMDWASTQDVPVPLNTPHAQRRLTTRAPDTLPPLDSFKPQSIPCKPDVGINKVNSVRT</sequence>
<evidence type="ECO:0000259" key="9">
    <source>
        <dbReference type="PROSITE" id="PS50011"/>
    </source>
</evidence>
<dbReference type="OrthoDB" id="4062651at2759"/>
<dbReference type="PROSITE" id="PS00107">
    <property type="entry name" value="PROTEIN_KINASE_ATP"/>
    <property type="match status" value="1"/>
</dbReference>
<protein>
    <recommendedName>
        <fullName evidence="1">non-specific serine/threonine protein kinase</fullName>
        <ecNumber evidence="1">2.7.11.1</ecNumber>
    </recommendedName>
</protein>
<evidence type="ECO:0000256" key="1">
    <source>
        <dbReference type="ARBA" id="ARBA00012513"/>
    </source>
</evidence>
<dbReference type="InterPro" id="IPR000719">
    <property type="entry name" value="Prot_kinase_dom"/>
</dbReference>
<reference evidence="10 12" key="2">
    <citation type="journal article" date="2018" name="Plant J.">
        <title>The Physcomitrella patens chromosome-scale assembly reveals moss genome structure and evolution.</title>
        <authorList>
            <person name="Lang D."/>
            <person name="Ullrich K.K."/>
            <person name="Murat F."/>
            <person name="Fuchs J."/>
            <person name="Jenkins J."/>
            <person name="Haas F.B."/>
            <person name="Piednoel M."/>
            <person name="Gundlach H."/>
            <person name="Van Bel M."/>
            <person name="Meyberg R."/>
            <person name="Vives C."/>
            <person name="Morata J."/>
            <person name="Symeonidi A."/>
            <person name="Hiss M."/>
            <person name="Muchero W."/>
            <person name="Kamisugi Y."/>
            <person name="Saleh O."/>
            <person name="Blanc G."/>
            <person name="Decker E.L."/>
            <person name="van Gessel N."/>
            <person name="Grimwood J."/>
            <person name="Hayes R.D."/>
            <person name="Graham S.W."/>
            <person name="Gunter L.E."/>
            <person name="McDaniel S.F."/>
            <person name="Hoernstein S.N.W."/>
            <person name="Larsson A."/>
            <person name="Li F.W."/>
            <person name="Perroud P.F."/>
            <person name="Phillips J."/>
            <person name="Ranjan P."/>
            <person name="Rokshar D.S."/>
            <person name="Rothfels C.J."/>
            <person name="Schneider L."/>
            <person name="Shu S."/>
            <person name="Stevenson D.W."/>
            <person name="Thummler F."/>
            <person name="Tillich M."/>
            <person name="Villarreal Aguilar J.C."/>
            <person name="Widiez T."/>
            <person name="Wong G.K."/>
            <person name="Wymore A."/>
            <person name="Zhang Y."/>
            <person name="Zimmer A.D."/>
            <person name="Quatrano R.S."/>
            <person name="Mayer K.F.X."/>
            <person name="Goodstein D."/>
            <person name="Casacuberta J.M."/>
            <person name="Vandepoele K."/>
            <person name="Reski R."/>
            <person name="Cuming A.C."/>
            <person name="Tuskan G.A."/>
            <person name="Maumus F."/>
            <person name="Salse J."/>
            <person name="Schmutz J."/>
            <person name="Rensing S.A."/>
        </authorList>
    </citation>
    <scope>NUCLEOTIDE SEQUENCE [LARGE SCALE GENOMIC DNA]</scope>
    <source>
        <strain evidence="11 12">cv. Gransden 2004</strain>
    </source>
</reference>
<evidence type="ECO:0000256" key="7">
    <source>
        <dbReference type="PROSITE-ProRule" id="PRU10141"/>
    </source>
</evidence>
<dbReference type="AlphaFoldDB" id="A0A2K1JJ84"/>
<keyword evidence="12" id="KW-1185">Reference proteome</keyword>
<dbReference type="FunFam" id="1.10.510.10:FF:000095">
    <property type="entry name" value="protein STRUBBELIG-RECEPTOR FAMILY 8"/>
    <property type="match status" value="1"/>
</dbReference>
<dbReference type="Proteomes" id="UP000006727">
    <property type="component" value="Chromosome 14"/>
</dbReference>
<evidence type="ECO:0000313" key="10">
    <source>
        <dbReference type="EMBL" id="PNR41599.1"/>
    </source>
</evidence>
<feature type="region of interest" description="Disordered" evidence="8">
    <location>
        <begin position="382"/>
        <end position="458"/>
    </location>
</feature>
<dbReference type="PANTHER" id="PTHR45621">
    <property type="entry name" value="OS01G0588500 PROTEIN-RELATED"/>
    <property type="match status" value="1"/>
</dbReference>
<dbReference type="InterPro" id="IPR011009">
    <property type="entry name" value="Kinase-like_dom_sf"/>
</dbReference>
<feature type="compositionally biased region" description="Polar residues" evidence="8">
    <location>
        <begin position="434"/>
        <end position="450"/>
    </location>
</feature>